<sequence>MGNQKREDNVVLFPGLIPRLVERGMTALKEKRYYDALSCFQQTTDLEEGHPQARYGLVITNIELNRLSQAKEHCKSMLEEGIGEYYEILQVYISILVQLGHYEEVVTMLEGVIEEEKMPADKAESFYQLLQFARQMSGDSGEVEEELEEPVFAPPAEELLHQLEKGDVDQQLGAIQQLSKYDINNVKETYRKFLADEEQNPVLKSYILQLLKELGCEDTFEVHKFNEKYEVHIASLEEVFHERFGRAVFERLEDELAQENPTMLSMIGQMWWHFLFAIYPKSPQPRDVNVWACALHRTGRHMLGETAEDVTKLYEVELQEVEEAEKLLQEMEAIVLPTEN</sequence>
<dbReference type="Gene3D" id="1.25.40.10">
    <property type="entry name" value="Tetratricopeptide repeat domain"/>
    <property type="match status" value="1"/>
</dbReference>
<proteinExistence type="predicted"/>
<dbReference type="AlphaFoldDB" id="A0A1H0CJ13"/>
<evidence type="ECO:0000256" key="1">
    <source>
        <dbReference type="SAM" id="Coils"/>
    </source>
</evidence>
<dbReference type="EMBL" id="FNIL01000002">
    <property type="protein sequence ID" value="SDN57761.1"/>
    <property type="molecule type" value="Genomic_DNA"/>
</dbReference>
<keyword evidence="3" id="KW-1185">Reference proteome</keyword>
<organism evidence="2 3">
    <name type="scientific">Alkalicoccus daliensis</name>
    <dbReference type="NCBI Taxonomy" id="745820"/>
    <lineage>
        <taxon>Bacteria</taxon>
        <taxon>Bacillati</taxon>
        <taxon>Bacillota</taxon>
        <taxon>Bacilli</taxon>
        <taxon>Bacillales</taxon>
        <taxon>Bacillaceae</taxon>
        <taxon>Alkalicoccus</taxon>
    </lineage>
</organism>
<feature type="coiled-coil region" evidence="1">
    <location>
        <begin position="307"/>
        <end position="334"/>
    </location>
</feature>
<dbReference type="OrthoDB" id="2364593at2"/>
<accession>A0A1H0CJ13</accession>
<dbReference type="STRING" id="745820.SAMN04488053_102117"/>
<dbReference type="SUPFAM" id="SSF116965">
    <property type="entry name" value="Hypothetical protein MPN330"/>
    <property type="match status" value="1"/>
</dbReference>
<dbReference type="SUPFAM" id="SSF48452">
    <property type="entry name" value="TPR-like"/>
    <property type="match status" value="1"/>
</dbReference>
<protein>
    <recommendedName>
        <fullName evidence="4">Tetratricopeptide repeat protein</fullName>
    </recommendedName>
</protein>
<dbReference type="Proteomes" id="UP000198778">
    <property type="component" value="Unassembled WGS sequence"/>
</dbReference>
<dbReference type="InterPro" id="IPR011990">
    <property type="entry name" value="TPR-like_helical_dom_sf"/>
</dbReference>
<dbReference type="RefSeq" id="WP_090841310.1">
    <property type="nucleotide sequence ID" value="NZ_FNIL01000002.1"/>
</dbReference>
<evidence type="ECO:0008006" key="4">
    <source>
        <dbReference type="Google" id="ProtNLM"/>
    </source>
</evidence>
<evidence type="ECO:0000313" key="3">
    <source>
        <dbReference type="Proteomes" id="UP000198778"/>
    </source>
</evidence>
<evidence type="ECO:0000313" key="2">
    <source>
        <dbReference type="EMBL" id="SDN57761.1"/>
    </source>
</evidence>
<name>A0A1H0CJ13_9BACI</name>
<keyword evidence="1" id="KW-0175">Coiled coil</keyword>
<gene>
    <name evidence="2" type="ORF">SAMN04488053_102117</name>
</gene>
<reference evidence="3" key="1">
    <citation type="submission" date="2016-10" db="EMBL/GenBank/DDBJ databases">
        <authorList>
            <person name="Varghese N."/>
            <person name="Submissions S."/>
        </authorList>
    </citation>
    <scope>NUCLEOTIDE SEQUENCE [LARGE SCALE GENOMIC DNA]</scope>
    <source>
        <strain evidence="3">CGMCC 1.10369</strain>
    </source>
</reference>